<evidence type="ECO:0000256" key="8">
    <source>
        <dbReference type="ARBA" id="ARBA00048336"/>
    </source>
</evidence>
<keyword evidence="4" id="KW-0378">Hydrolase</keyword>
<dbReference type="FunFam" id="3.60.40.10:FF:000002">
    <property type="entry name" value="Serine/threonine phosphatase stp"/>
    <property type="match status" value="1"/>
</dbReference>
<dbReference type="GO" id="GO:0046872">
    <property type="term" value="F:metal ion binding"/>
    <property type="evidence" value="ECO:0007669"/>
    <property type="project" value="UniProtKB-KW"/>
</dbReference>
<dbReference type="InterPro" id="IPR001932">
    <property type="entry name" value="PPM-type_phosphatase-like_dom"/>
</dbReference>
<dbReference type="PROSITE" id="PS51746">
    <property type="entry name" value="PPM_2"/>
    <property type="match status" value="1"/>
</dbReference>
<feature type="domain" description="PPM-type phosphatase" evidence="9">
    <location>
        <begin position="2"/>
        <end position="241"/>
    </location>
</feature>
<dbReference type="GO" id="GO:0004722">
    <property type="term" value="F:protein serine/threonine phosphatase activity"/>
    <property type="evidence" value="ECO:0007669"/>
    <property type="project" value="UniProtKB-EC"/>
</dbReference>
<dbReference type="PANTHER" id="PTHR47992">
    <property type="entry name" value="PROTEIN PHOSPHATASE"/>
    <property type="match status" value="1"/>
</dbReference>
<keyword evidence="5" id="KW-0904">Protein phosphatase</keyword>
<keyword evidence="11" id="KW-1185">Reference proteome</keyword>
<proteinExistence type="predicted"/>
<dbReference type="EMBL" id="FOGF01000015">
    <property type="protein sequence ID" value="SER02019.1"/>
    <property type="molecule type" value="Genomic_DNA"/>
</dbReference>
<evidence type="ECO:0000256" key="4">
    <source>
        <dbReference type="ARBA" id="ARBA00022801"/>
    </source>
</evidence>
<dbReference type="SMART" id="SM00332">
    <property type="entry name" value="PP2Cc"/>
    <property type="match status" value="1"/>
</dbReference>
<accession>A0A1H9KSK0</accession>
<comment type="catalytic activity">
    <reaction evidence="7">
        <text>O-phospho-L-seryl-[protein] + H2O = L-seryl-[protein] + phosphate</text>
        <dbReference type="Rhea" id="RHEA:20629"/>
        <dbReference type="Rhea" id="RHEA-COMP:9863"/>
        <dbReference type="Rhea" id="RHEA-COMP:11604"/>
        <dbReference type="ChEBI" id="CHEBI:15377"/>
        <dbReference type="ChEBI" id="CHEBI:29999"/>
        <dbReference type="ChEBI" id="CHEBI:43474"/>
        <dbReference type="ChEBI" id="CHEBI:83421"/>
        <dbReference type="EC" id="3.1.3.16"/>
    </reaction>
</comment>
<organism evidence="10 11">
    <name type="scientific">Granulicatella balaenopterae</name>
    <dbReference type="NCBI Taxonomy" id="137733"/>
    <lineage>
        <taxon>Bacteria</taxon>
        <taxon>Bacillati</taxon>
        <taxon>Bacillota</taxon>
        <taxon>Bacilli</taxon>
        <taxon>Lactobacillales</taxon>
        <taxon>Carnobacteriaceae</taxon>
        <taxon>Granulicatella</taxon>
    </lineage>
</organism>
<evidence type="ECO:0000313" key="11">
    <source>
        <dbReference type="Proteomes" id="UP000198556"/>
    </source>
</evidence>
<dbReference type="SMART" id="SM00331">
    <property type="entry name" value="PP2C_SIG"/>
    <property type="match status" value="1"/>
</dbReference>
<sequence>MEIVVKSDRGQKRAVNEDYANYFYNQSGIVLLITCDGIGGHNAGDVASAMTVCELGNAWQETDFTNLEDIHLWLRKSIIAVNQSIYLKAKKNEELIGMGTTLVAAVVVEENVLVAYVGDSRVYLQHNHTLNLLTEDHSLVNELVKSGEITAEEALVHPKRNYVTRSVGVMDSVEVDFVRSTMKQGDCLLLCTDGLTNMISVDTIEELLSSQLSIEEIADTAVGLANAAGGTDNITILLAKKQINEGCEN</sequence>
<keyword evidence="3" id="KW-0479">Metal-binding</keyword>
<dbReference type="RefSeq" id="WP_089746558.1">
    <property type="nucleotide sequence ID" value="NZ_FOGF01000015.1"/>
</dbReference>
<dbReference type="Pfam" id="PF13672">
    <property type="entry name" value="PP2C_2"/>
    <property type="match status" value="1"/>
</dbReference>
<dbReference type="InterPro" id="IPR036457">
    <property type="entry name" value="PPM-type-like_dom_sf"/>
</dbReference>
<evidence type="ECO:0000259" key="9">
    <source>
        <dbReference type="PROSITE" id="PS51746"/>
    </source>
</evidence>
<keyword evidence="6" id="KW-0464">Manganese</keyword>
<dbReference type="Gene3D" id="3.60.40.10">
    <property type="entry name" value="PPM-type phosphatase domain"/>
    <property type="match status" value="1"/>
</dbReference>
<dbReference type="OrthoDB" id="9801841at2"/>
<dbReference type="EC" id="3.1.3.16" evidence="2"/>
<dbReference type="STRING" id="137733.SAMN05421767_11521"/>
<evidence type="ECO:0000256" key="5">
    <source>
        <dbReference type="ARBA" id="ARBA00022912"/>
    </source>
</evidence>
<evidence type="ECO:0000313" key="10">
    <source>
        <dbReference type="EMBL" id="SER02019.1"/>
    </source>
</evidence>
<comment type="cofactor">
    <cofactor evidence="1">
        <name>Mn(2+)</name>
        <dbReference type="ChEBI" id="CHEBI:29035"/>
    </cofactor>
</comment>
<comment type="catalytic activity">
    <reaction evidence="8">
        <text>O-phospho-L-threonyl-[protein] + H2O = L-threonyl-[protein] + phosphate</text>
        <dbReference type="Rhea" id="RHEA:47004"/>
        <dbReference type="Rhea" id="RHEA-COMP:11060"/>
        <dbReference type="Rhea" id="RHEA-COMP:11605"/>
        <dbReference type="ChEBI" id="CHEBI:15377"/>
        <dbReference type="ChEBI" id="CHEBI:30013"/>
        <dbReference type="ChEBI" id="CHEBI:43474"/>
        <dbReference type="ChEBI" id="CHEBI:61977"/>
        <dbReference type="EC" id="3.1.3.16"/>
    </reaction>
</comment>
<dbReference type="CDD" id="cd00143">
    <property type="entry name" value="PP2Cc"/>
    <property type="match status" value="1"/>
</dbReference>
<dbReference type="SUPFAM" id="SSF81606">
    <property type="entry name" value="PP2C-like"/>
    <property type="match status" value="1"/>
</dbReference>
<dbReference type="Proteomes" id="UP000198556">
    <property type="component" value="Unassembled WGS sequence"/>
</dbReference>
<dbReference type="InterPro" id="IPR015655">
    <property type="entry name" value="PP2C"/>
</dbReference>
<evidence type="ECO:0000256" key="6">
    <source>
        <dbReference type="ARBA" id="ARBA00023211"/>
    </source>
</evidence>
<evidence type="ECO:0000256" key="2">
    <source>
        <dbReference type="ARBA" id="ARBA00013081"/>
    </source>
</evidence>
<evidence type="ECO:0000256" key="7">
    <source>
        <dbReference type="ARBA" id="ARBA00047761"/>
    </source>
</evidence>
<evidence type="ECO:0000256" key="3">
    <source>
        <dbReference type="ARBA" id="ARBA00022723"/>
    </source>
</evidence>
<dbReference type="NCBIfam" id="NF033484">
    <property type="entry name" value="Stp1_PP2C_phos"/>
    <property type="match status" value="1"/>
</dbReference>
<evidence type="ECO:0000256" key="1">
    <source>
        <dbReference type="ARBA" id="ARBA00001936"/>
    </source>
</evidence>
<name>A0A1H9KSK0_9LACT</name>
<reference evidence="10 11" key="1">
    <citation type="submission" date="2016-10" db="EMBL/GenBank/DDBJ databases">
        <authorList>
            <person name="de Groot N.N."/>
        </authorList>
    </citation>
    <scope>NUCLEOTIDE SEQUENCE [LARGE SCALE GENOMIC DNA]</scope>
    <source>
        <strain evidence="10 11">DSM 15827</strain>
    </source>
</reference>
<dbReference type="AlphaFoldDB" id="A0A1H9KSK0"/>
<gene>
    <name evidence="10" type="ORF">SAMN05421767_11521</name>
</gene>
<protein>
    <recommendedName>
        <fullName evidence="2">protein-serine/threonine phosphatase</fullName>
        <ecNumber evidence="2">3.1.3.16</ecNumber>
    </recommendedName>
</protein>